<keyword evidence="1" id="KW-0175">Coiled coil</keyword>
<feature type="coiled-coil region" evidence="1">
    <location>
        <begin position="41"/>
        <end position="86"/>
    </location>
</feature>
<sequence length="214" mass="23687">MKKYLGFSVGLFVVLAMTFIANTQTAKAEISASVEARIKAKADFKITRQALEAEIKTKREESKKKIEDLRAQIKTERDVMKAKMKEERIVGRERALHRFDGAVERMSNLTNKVEANITKLSGKGVDVTIAENLVATAELKLTGAKDKIAEANALLSASSDELTAENKTALRTLAKDIQALIKETHQALREAIKSLKDAVKIKMEAEMKVEAETL</sequence>
<organism evidence="3 4">
    <name type="scientific">Candidatus Nomurabacteria bacterium RIFCSPLOWO2_01_FULL_42_17</name>
    <dbReference type="NCBI Taxonomy" id="1801780"/>
    <lineage>
        <taxon>Bacteria</taxon>
        <taxon>Candidatus Nomuraibacteriota</taxon>
    </lineage>
</organism>
<evidence type="ECO:0000313" key="3">
    <source>
        <dbReference type="EMBL" id="OGI95555.1"/>
    </source>
</evidence>
<dbReference type="STRING" id="1801780.A2917_03320"/>
<dbReference type="AlphaFoldDB" id="A0A1F6XN72"/>
<feature type="signal peptide" evidence="2">
    <location>
        <begin position="1"/>
        <end position="28"/>
    </location>
</feature>
<evidence type="ECO:0000313" key="4">
    <source>
        <dbReference type="Proteomes" id="UP000178104"/>
    </source>
</evidence>
<comment type="caution">
    <text evidence="3">The sequence shown here is derived from an EMBL/GenBank/DDBJ whole genome shotgun (WGS) entry which is preliminary data.</text>
</comment>
<dbReference type="Proteomes" id="UP000178104">
    <property type="component" value="Unassembled WGS sequence"/>
</dbReference>
<accession>A0A1F6XN72</accession>
<evidence type="ECO:0000256" key="1">
    <source>
        <dbReference type="SAM" id="Coils"/>
    </source>
</evidence>
<keyword evidence="2" id="KW-0732">Signal</keyword>
<name>A0A1F6XN72_9BACT</name>
<dbReference type="EMBL" id="MFVE01000005">
    <property type="protein sequence ID" value="OGI95555.1"/>
    <property type="molecule type" value="Genomic_DNA"/>
</dbReference>
<feature type="chain" id="PRO_5009527438" description="DUF5667 domain-containing protein" evidence="2">
    <location>
        <begin position="29"/>
        <end position="214"/>
    </location>
</feature>
<evidence type="ECO:0008006" key="5">
    <source>
        <dbReference type="Google" id="ProtNLM"/>
    </source>
</evidence>
<reference evidence="3 4" key="1">
    <citation type="journal article" date="2016" name="Nat. Commun.">
        <title>Thousands of microbial genomes shed light on interconnected biogeochemical processes in an aquifer system.</title>
        <authorList>
            <person name="Anantharaman K."/>
            <person name="Brown C.T."/>
            <person name="Hug L.A."/>
            <person name="Sharon I."/>
            <person name="Castelle C.J."/>
            <person name="Probst A.J."/>
            <person name="Thomas B.C."/>
            <person name="Singh A."/>
            <person name="Wilkins M.J."/>
            <person name="Karaoz U."/>
            <person name="Brodie E.L."/>
            <person name="Williams K.H."/>
            <person name="Hubbard S.S."/>
            <person name="Banfield J.F."/>
        </authorList>
    </citation>
    <scope>NUCLEOTIDE SEQUENCE [LARGE SCALE GENOMIC DNA]</scope>
</reference>
<gene>
    <name evidence="3" type="ORF">A2917_03320</name>
</gene>
<protein>
    <recommendedName>
        <fullName evidence="5">DUF5667 domain-containing protein</fullName>
    </recommendedName>
</protein>
<proteinExistence type="predicted"/>
<evidence type="ECO:0000256" key="2">
    <source>
        <dbReference type="SAM" id="SignalP"/>
    </source>
</evidence>